<keyword evidence="4 5" id="KW-0732">Signal</keyword>
<dbReference type="GO" id="GO:0042597">
    <property type="term" value="C:periplasmic space"/>
    <property type="evidence" value="ECO:0007669"/>
    <property type="project" value="UniProtKB-ARBA"/>
</dbReference>
<feature type="signal peptide" evidence="5">
    <location>
        <begin position="1"/>
        <end position="20"/>
    </location>
</feature>
<keyword evidence="8" id="KW-1185">Reference proteome</keyword>
<evidence type="ECO:0000256" key="4">
    <source>
        <dbReference type="ARBA" id="ARBA00022729"/>
    </source>
</evidence>
<reference evidence="8" key="1">
    <citation type="submission" date="2016-08" db="EMBL/GenBank/DDBJ databases">
        <authorList>
            <person name="Varghese N."/>
            <person name="Submissions Spin"/>
        </authorList>
    </citation>
    <scope>NUCLEOTIDE SEQUENCE [LARGE SCALE GENOMIC DNA]</scope>
    <source>
        <strain evidence="8">R-52791</strain>
    </source>
</reference>
<evidence type="ECO:0000259" key="6">
    <source>
        <dbReference type="Pfam" id="PF00496"/>
    </source>
</evidence>
<gene>
    <name evidence="7" type="ORF">GA0061077_0708</name>
</gene>
<dbReference type="InterPro" id="IPR030678">
    <property type="entry name" value="Peptide/Ni-bd"/>
</dbReference>
<dbReference type="GO" id="GO:1904680">
    <property type="term" value="F:peptide transmembrane transporter activity"/>
    <property type="evidence" value="ECO:0007669"/>
    <property type="project" value="TreeGrafter"/>
</dbReference>
<proteinExistence type="inferred from homology"/>
<accession>A0A1C4H373</accession>
<dbReference type="AlphaFoldDB" id="A0A1C4H373"/>
<dbReference type="OrthoDB" id="9046151at2"/>
<dbReference type="Gene3D" id="3.10.105.10">
    <property type="entry name" value="Dipeptide-binding Protein, Domain 3"/>
    <property type="match status" value="1"/>
</dbReference>
<evidence type="ECO:0000256" key="1">
    <source>
        <dbReference type="ARBA" id="ARBA00004196"/>
    </source>
</evidence>
<comment type="subcellular location">
    <subcellularLocation>
        <location evidence="1">Cell envelope</location>
    </subcellularLocation>
</comment>
<evidence type="ECO:0000313" key="8">
    <source>
        <dbReference type="Proteomes" id="UP000242610"/>
    </source>
</evidence>
<keyword evidence="3" id="KW-0813">Transport</keyword>
<comment type="similarity">
    <text evidence="2">Belongs to the bacterial solute-binding protein 5 family.</text>
</comment>
<evidence type="ECO:0000256" key="2">
    <source>
        <dbReference type="ARBA" id="ARBA00005695"/>
    </source>
</evidence>
<evidence type="ECO:0000256" key="3">
    <source>
        <dbReference type="ARBA" id="ARBA00022448"/>
    </source>
</evidence>
<dbReference type="PROSITE" id="PS51257">
    <property type="entry name" value="PROKAR_LIPOPROTEIN"/>
    <property type="match status" value="1"/>
</dbReference>
<dbReference type="RefSeq" id="WP_091847485.1">
    <property type="nucleotide sequence ID" value="NZ_FMBL01000001.1"/>
</dbReference>
<evidence type="ECO:0000256" key="5">
    <source>
        <dbReference type="SAM" id="SignalP"/>
    </source>
</evidence>
<protein>
    <submittedName>
        <fullName evidence="7">Peptide/nickel transport system substrate-binding protein</fullName>
    </submittedName>
</protein>
<dbReference type="InterPro" id="IPR039424">
    <property type="entry name" value="SBP_5"/>
</dbReference>
<evidence type="ECO:0000313" key="7">
    <source>
        <dbReference type="EMBL" id="SCC79397.1"/>
    </source>
</evidence>
<dbReference type="PIRSF" id="PIRSF002741">
    <property type="entry name" value="MppA"/>
    <property type="match status" value="1"/>
</dbReference>
<dbReference type="Pfam" id="PF00496">
    <property type="entry name" value="SBP_bac_5"/>
    <property type="match status" value="1"/>
</dbReference>
<feature type="domain" description="Solute-binding protein family 5" evidence="6">
    <location>
        <begin position="79"/>
        <end position="464"/>
    </location>
</feature>
<organism evidence="7 8">
    <name type="scientific">Bifidobacterium commune</name>
    <dbReference type="NCBI Taxonomy" id="1505727"/>
    <lineage>
        <taxon>Bacteria</taxon>
        <taxon>Bacillati</taxon>
        <taxon>Actinomycetota</taxon>
        <taxon>Actinomycetes</taxon>
        <taxon>Bifidobacteriales</taxon>
        <taxon>Bifidobacteriaceae</taxon>
        <taxon>Bifidobacterium</taxon>
    </lineage>
</organism>
<name>A0A1C4H373_9BIFI</name>
<dbReference type="Gene3D" id="3.40.190.10">
    <property type="entry name" value="Periplasmic binding protein-like II"/>
    <property type="match status" value="1"/>
</dbReference>
<dbReference type="EMBL" id="FMBL01000001">
    <property type="protein sequence ID" value="SCC79397.1"/>
    <property type="molecule type" value="Genomic_DNA"/>
</dbReference>
<dbReference type="GO" id="GO:0043190">
    <property type="term" value="C:ATP-binding cassette (ABC) transporter complex"/>
    <property type="evidence" value="ECO:0007669"/>
    <property type="project" value="InterPro"/>
</dbReference>
<dbReference type="GO" id="GO:0030313">
    <property type="term" value="C:cell envelope"/>
    <property type="evidence" value="ECO:0007669"/>
    <property type="project" value="UniProtKB-SubCell"/>
</dbReference>
<dbReference type="PANTHER" id="PTHR30290:SF10">
    <property type="entry name" value="PERIPLASMIC OLIGOPEPTIDE-BINDING PROTEIN-RELATED"/>
    <property type="match status" value="1"/>
</dbReference>
<dbReference type="STRING" id="1505727.GA0061077_0708"/>
<sequence>MRYKKILAMFSAVAALGSLAACGGVKSDSGSATDASTITIGTTDKVTTVDPAGSFDNGSFVVQTQIYPFLYSQDYNSSEISPDIAADNGTWSADGKELTVKIKPGLKFANGNSLTSKDVKYTFDRVKKINDPKGPSSLLANIGSVEAPDDTTVVFKALVPNDVTLKQILASPAAPIVDHSVYPADRPATTDEVMKGQGFAGPYKLDQYRQNEVAQFIKNPEYKGLTPAKNKTIQLKYFADNSNLKMAVQQGSVDVVTSRFSPTDIEDLKKDGKINILKGSGGEERFIVFNFRLQPYGEKSTDPNPKKASAVRGAVADLIDRDSIAKRVYKGTYTPLYSFIPKGLTGHEDTLKQTYGDGNGKPSLDKAKKRLEEAGVSTPVDLKLQYSADHYGSSATDEYAAIKSQLESGGLFKVDLQQTEWTQYIKDRVVTKDSDGSYPAYQLGWYPDYPDPDDYLSPFFRDGNFINNGYKDVAMNALIAQQAGEQDKDKRTEMLKQIQEMATKDLPIIPLLQGDQVAVTSSNIKGVVLDSSFRFRYAPIVKS</sequence>
<dbReference type="PANTHER" id="PTHR30290">
    <property type="entry name" value="PERIPLASMIC BINDING COMPONENT OF ABC TRANSPORTER"/>
    <property type="match status" value="1"/>
</dbReference>
<feature type="chain" id="PRO_5038947216" evidence="5">
    <location>
        <begin position="21"/>
        <end position="543"/>
    </location>
</feature>
<dbReference type="Gene3D" id="3.90.76.10">
    <property type="entry name" value="Dipeptide-binding Protein, Domain 1"/>
    <property type="match status" value="1"/>
</dbReference>
<dbReference type="GO" id="GO:0015833">
    <property type="term" value="P:peptide transport"/>
    <property type="evidence" value="ECO:0007669"/>
    <property type="project" value="TreeGrafter"/>
</dbReference>
<dbReference type="SUPFAM" id="SSF53850">
    <property type="entry name" value="Periplasmic binding protein-like II"/>
    <property type="match status" value="1"/>
</dbReference>
<dbReference type="Proteomes" id="UP000242610">
    <property type="component" value="Unassembled WGS sequence"/>
</dbReference>
<dbReference type="InterPro" id="IPR000914">
    <property type="entry name" value="SBP_5_dom"/>
</dbReference>